<gene>
    <name evidence="4" type="ORF">F2P81_015812</name>
    <name evidence="3" type="ORF">SMAX5B_003038</name>
</gene>
<dbReference type="EMBL" id="VEVO01000014">
    <property type="protein sequence ID" value="KAF0031257.1"/>
    <property type="molecule type" value="Genomic_DNA"/>
</dbReference>
<dbReference type="AlphaFoldDB" id="A0A2U9CFA4"/>
<feature type="region of interest" description="Disordered" evidence="2">
    <location>
        <begin position="243"/>
        <end position="284"/>
    </location>
</feature>
<evidence type="ECO:0000256" key="2">
    <source>
        <dbReference type="SAM" id="MobiDB-lite"/>
    </source>
</evidence>
<evidence type="ECO:0000256" key="1">
    <source>
        <dbReference type="SAM" id="Coils"/>
    </source>
</evidence>
<name>A0A2U9CFA4_SCOMX</name>
<feature type="compositionally biased region" description="Basic and acidic residues" evidence="2">
    <location>
        <begin position="182"/>
        <end position="195"/>
    </location>
</feature>
<feature type="compositionally biased region" description="Polar residues" evidence="2">
    <location>
        <begin position="163"/>
        <end position="172"/>
    </location>
</feature>
<proteinExistence type="predicted"/>
<accession>A0A2U9CFA4</accession>
<protein>
    <submittedName>
        <fullName evidence="3">Uncharacterized protein</fullName>
    </submittedName>
</protein>
<dbReference type="EMBL" id="CP026258">
    <property type="protein sequence ID" value="AWP14903.1"/>
    <property type="molecule type" value="Genomic_DNA"/>
</dbReference>
<evidence type="ECO:0000313" key="4">
    <source>
        <dbReference type="EMBL" id="KAF0031257.1"/>
    </source>
</evidence>
<organism evidence="3 5">
    <name type="scientific">Scophthalmus maximus</name>
    <name type="common">Turbot</name>
    <name type="synonym">Psetta maxima</name>
    <dbReference type="NCBI Taxonomy" id="52904"/>
    <lineage>
        <taxon>Eukaryota</taxon>
        <taxon>Metazoa</taxon>
        <taxon>Chordata</taxon>
        <taxon>Craniata</taxon>
        <taxon>Vertebrata</taxon>
        <taxon>Euteleostomi</taxon>
        <taxon>Actinopterygii</taxon>
        <taxon>Neopterygii</taxon>
        <taxon>Teleostei</taxon>
        <taxon>Neoteleostei</taxon>
        <taxon>Acanthomorphata</taxon>
        <taxon>Carangaria</taxon>
        <taxon>Pleuronectiformes</taxon>
        <taxon>Pleuronectoidei</taxon>
        <taxon>Scophthalmidae</taxon>
        <taxon>Scophthalmus</taxon>
    </lineage>
</organism>
<feature type="region of interest" description="Disordered" evidence="2">
    <location>
        <begin position="150"/>
        <end position="226"/>
    </location>
</feature>
<dbReference type="Proteomes" id="UP000246464">
    <property type="component" value="Chromosome 16"/>
</dbReference>
<feature type="compositionally biased region" description="Basic and acidic residues" evidence="2">
    <location>
        <begin position="212"/>
        <end position="221"/>
    </location>
</feature>
<reference evidence="4 6" key="2">
    <citation type="submission" date="2019-06" db="EMBL/GenBank/DDBJ databases">
        <title>Draft genomes of female and male turbot (Scophthalmus maximus).</title>
        <authorList>
            <person name="Xu H."/>
            <person name="Xu X.-W."/>
            <person name="Shao C."/>
            <person name="Chen S."/>
        </authorList>
    </citation>
    <scope>NUCLEOTIDE SEQUENCE [LARGE SCALE GENOMIC DNA]</scope>
    <source>
        <strain evidence="4">Ysfricsl-2016a</strain>
        <tissue evidence="4">Blood</tissue>
    </source>
</reference>
<feature type="coiled-coil region" evidence="1">
    <location>
        <begin position="89"/>
        <end position="123"/>
    </location>
</feature>
<evidence type="ECO:0000313" key="6">
    <source>
        <dbReference type="Proteomes" id="UP000438429"/>
    </source>
</evidence>
<evidence type="ECO:0000313" key="3">
    <source>
        <dbReference type="EMBL" id="AWP14903.1"/>
    </source>
</evidence>
<reference evidence="3 5" key="1">
    <citation type="submission" date="2017-12" db="EMBL/GenBank/DDBJ databases">
        <title>Integrating genomic resources of turbot (Scophthalmus maximus) in depth evaluation of genetic and physical mapping variation across individuals.</title>
        <authorList>
            <person name="Martinez P."/>
        </authorList>
    </citation>
    <scope>NUCLEOTIDE SEQUENCE [LARGE SCALE GENOMIC DNA]</scope>
</reference>
<dbReference type="Proteomes" id="UP000438429">
    <property type="component" value="Unassembled WGS sequence"/>
</dbReference>
<evidence type="ECO:0000313" key="5">
    <source>
        <dbReference type="Proteomes" id="UP000246464"/>
    </source>
</evidence>
<keyword evidence="1" id="KW-0175">Coiled coil</keyword>
<feature type="compositionally biased region" description="Basic and acidic residues" evidence="2">
    <location>
        <begin position="266"/>
        <end position="281"/>
    </location>
</feature>
<keyword evidence="5" id="KW-1185">Reference proteome</keyword>
<feature type="compositionally biased region" description="Basic and acidic residues" evidence="2">
    <location>
        <begin position="248"/>
        <end position="259"/>
    </location>
</feature>
<feature type="compositionally biased region" description="Basic and acidic residues" evidence="2">
    <location>
        <begin position="7"/>
        <end position="23"/>
    </location>
</feature>
<sequence>MYPRRKIPQEVRGWDRDQSKEGTKSAVNQKWWRRGCQQEERQNPICLSSRYDVLMHETDGVTDRKCEPGEQVKVFPSVQNRRAKQNACCQRMAEELREERKKNKILQEELEGFRSSLEAERHRLEGYEAGILVVQQLVDDFYRELDKEIKPHGDQASRKPPSVLNSTAQGDASRQKMAGDLQVEREKQERPHEQQQRVGDSCQEEVLSVGRQADDPQRQLDTETTESLTDQLFLQQLKAEQEAFSQKKVTEELQGERKSKGILQEELERVSASHHEDRQEHDEDMLITARPLAEDAQEELGELQLHGLQP</sequence>
<feature type="region of interest" description="Disordered" evidence="2">
    <location>
        <begin position="1"/>
        <end position="26"/>
    </location>
</feature>